<sequence length="217" mass="24625">MEWEISVFKRLIKEQVGLVVAAAAVPEAEDTPLPPMLWSSMGGEDQKFWYDLLSRAAWANRKDAVRFYVEELGVPSFSFPFPKLPREDTRESWAAMDEEAREEEAEDYAYYNVIQSPLESTFGRGSVKAAEYLLNTGLAGEGELPWEGLEEMGKMWDISRIEGRKERVDEILQLLRAQYLVRPGTFDVGITAEVRSQQRCWLSGCPSLVTVLSGSKF</sequence>
<reference evidence="1" key="1">
    <citation type="journal article" date="2023" name="Mol. Phylogenet. Evol.">
        <title>Genome-scale phylogeny and comparative genomics of the fungal order Sordariales.</title>
        <authorList>
            <person name="Hensen N."/>
            <person name="Bonometti L."/>
            <person name="Westerberg I."/>
            <person name="Brannstrom I.O."/>
            <person name="Guillou S."/>
            <person name="Cros-Aarteil S."/>
            <person name="Calhoun S."/>
            <person name="Haridas S."/>
            <person name="Kuo A."/>
            <person name="Mondo S."/>
            <person name="Pangilinan J."/>
            <person name="Riley R."/>
            <person name="LaButti K."/>
            <person name="Andreopoulos B."/>
            <person name="Lipzen A."/>
            <person name="Chen C."/>
            <person name="Yan M."/>
            <person name="Daum C."/>
            <person name="Ng V."/>
            <person name="Clum A."/>
            <person name="Steindorff A."/>
            <person name="Ohm R.A."/>
            <person name="Martin F."/>
            <person name="Silar P."/>
            <person name="Natvig D.O."/>
            <person name="Lalanne C."/>
            <person name="Gautier V."/>
            <person name="Ament-Velasquez S.L."/>
            <person name="Kruys A."/>
            <person name="Hutchinson M.I."/>
            <person name="Powell A.J."/>
            <person name="Barry K."/>
            <person name="Miller A.N."/>
            <person name="Grigoriev I.V."/>
            <person name="Debuchy R."/>
            <person name="Gladieux P."/>
            <person name="Hiltunen Thoren M."/>
            <person name="Johannesson H."/>
        </authorList>
    </citation>
    <scope>NUCLEOTIDE SEQUENCE</scope>
    <source>
        <strain evidence="1">CBS 560.94</strain>
    </source>
</reference>
<dbReference type="EMBL" id="JAUEPP010000001">
    <property type="protein sequence ID" value="KAK3354455.1"/>
    <property type="molecule type" value="Genomic_DNA"/>
</dbReference>
<organism evidence="1 2">
    <name type="scientific">Neurospora tetraspora</name>
    <dbReference type="NCBI Taxonomy" id="94610"/>
    <lineage>
        <taxon>Eukaryota</taxon>
        <taxon>Fungi</taxon>
        <taxon>Dikarya</taxon>
        <taxon>Ascomycota</taxon>
        <taxon>Pezizomycotina</taxon>
        <taxon>Sordariomycetes</taxon>
        <taxon>Sordariomycetidae</taxon>
        <taxon>Sordariales</taxon>
        <taxon>Sordariaceae</taxon>
        <taxon>Neurospora</taxon>
    </lineage>
</organism>
<keyword evidence="2" id="KW-1185">Reference proteome</keyword>
<evidence type="ECO:0000313" key="1">
    <source>
        <dbReference type="EMBL" id="KAK3354455.1"/>
    </source>
</evidence>
<evidence type="ECO:0000313" key="2">
    <source>
        <dbReference type="Proteomes" id="UP001278500"/>
    </source>
</evidence>
<dbReference type="GeneID" id="87857977"/>
<comment type="caution">
    <text evidence="1">The sequence shown here is derived from an EMBL/GenBank/DDBJ whole genome shotgun (WGS) entry which is preliminary data.</text>
</comment>
<accession>A0AAE0MVH7</accession>
<gene>
    <name evidence="1" type="ORF">B0H65DRAFT_13233</name>
</gene>
<dbReference type="Proteomes" id="UP001278500">
    <property type="component" value="Unassembled WGS sequence"/>
</dbReference>
<protein>
    <submittedName>
        <fullName evidence="1">Uncharacterized protein</fullName>
    </submittedName>
</protein>
<dbReference type="AlphaFoldDB" id="A0AAE0MVH7"/>
<proteinExistence type="predicted"/>
<reference evidence="1" key="2">
    <citation type="submission" date="2023-06" db="EMBL/GenBank/DDBJ databases">
        <authorList>
            <consortium name="Lawrence Berkeley National Laboratory"/>
            <person name="Haridas S."/>
            <person name="Hensen N."/>
            <person name="Bonometti L."/>
            <person name="Westerberg I."/>
            <person name="Brannstrom I.O."/>
            <person name="Guillou S."/>
            <person name="Cros-Aarteil S."/>
            <person name="Calhoun S."/>
            <person name="Kuo A."/>
            <person name="Mondo S."/>
            <person name="Pangilinan J."/>
            <person name="Riley R."/>
            <person name="Labutti K."/>
            <person name="Andreopoulos B."/>
            <person name="Lipzen A."/>
            <person name="Chen C."/>
            <person name="Yanf M."/>
            <person name="Daum C."/>
            <person name="Ng V."/>
            <person name="Clum A."/>
            <person name="Steindorff A."/>
            <person name="Ohm R."/>
            <person name="Martin F."/>
            <person name="Silar P."/>
            <person name="Natvig D."/>
            <person name="Lalanne C."/>
            <person name="Gautier V."/>
            <person name="Ament-Velasquez S.L."/>
            <person name="Kruys A."/>
            <person name="Hutchinson M.I."/>
            <person name="Powell A.J."/>
            <person name="Barry K."/>
            <person name="Miller A.N."/>
            <person name="Grigoriev I.V."/>
            <person name="Debuchy R."/>
            <person name="Gladieux P."/>
            <person name="Thoren M.H."/>
            <person name="Johannesson H."/>
        </authorList>
    </citation>
    <scope>NUCLEOTIDE SEQUENCE</scope>
    <source>
        <strain evidence="1">CBS 560.94</strain>
    </source>
</reference>
<dbReference type="RefSeq" id="XP_062685833.1">
    <property type="nucleotide sequence ID" value="XM_062820823.1"/>
</dbReference>
<name>A0AAE0MVH7_9PEZI</name>